<keyword evidence="1" id="KW-0732">Signal</keyword>
<accession>A0ABT1T325</accession>
<keyword evidence="3" id="KW-1185">Reference proteome</keyword>
<sequence length="116" mass="12826">MQKEYLRAVFFIVICFSAVCATGSEKRSEASFAAEISSAKVLHISIDPCCPKASAIMDVFSEPVKIGKQFVTLHHQFRNISCPGIPPIALGSSNVIASSLFKYCHKLLIYPFHGFW</sequence>
<dbReference type="EMBL" id="JANHOH010000001">
    <property type="protein sequence ID" value="MCQ6958343.1"/>
    <property type="molecule type" value="Genomic_DNA"/>
</dbReference>
<dbReference type="Proteomes" id="UP001204376">
    <property type="component" value="Unassembled WGS sequence"/>
</dbReference>
<proteinExistence type="predicted"/>
<protein>
    <submittedName>
        <fullName evidence="2">Uncharacterized protein</fullName>
    </submittedName>
</protein>
<evidence type="ECO:0000313" key="2">
    <source>
        <dbReference type="EMBL" id="MCQ6958343.1"/>
    </source>
</evidence>
<gene>
    <name evidence="2" type="ORF">NPE20_10255</name>
</gene>
<dbReference type="RefSeq" id="WP_256538519.1">
    <property type="nucleotide sequence ID" value="NZ_JANHOH010000001.1"/>
</dbReference>
<organism evidence="2 3">
    <name type="scientific">Mucilaginibacter aquariorum</name>
    <dbReference type="NCBI Taxonomy" id="2967225"/>
    <lineage>
        <taxon>Bacteria</taxon>
        <taxon>Pseudomonadati</taxon>
        <taxon>Bacteroidota</taxon>
        <taxon>Sphingobacteriia</taxon>
        <taxon>Sphingobacteriales</taxon>
        <taxon>Sphingobacteriaceae</taxon>
        <taxon>Mucilaginibacter</taxon>
    </lineage>
</organism>
<feature type="chain" id="PRO_5047175407" evidence="1">
    <location>
        <begin position="22"/>
        <end position="116"/>
    </location>
</feature>
<comment type="caution">
    <text evidence="2">The sequence shown here is derived from an EMBL/GenBank/DDBJ whole genome shotgun (WGS) entry which is preliminary data.</text>
</comment>
<evidence type="ECO:0000313" key="3">
    <source>
        <dbReference type="Proteomes" id="UP001204376"/>
    </source>
</evidence>
<feature type="signal peptide" evidence="1">
    <location>
        <begin position="1"/>
        <end position="21"/>
    </location>
</feature>
<evidence type="ECO:0000256" key="1">
    <source>
        <dbReference type="SAM" id="SignalP"/>
    </source>
</evidence>
<name>A0ABT1T325_9SPHI</name>
<reference evidence="2 3" key="1">
    <citation type="submission" date="2022-07" db="EMBL/GenBank/DDBJ databases">
        <title>Mucilaginibacter sp. JC4.</title>
        <authorList>
            <person name="Le V."/>
            <person name="Ko S.-R."/>
            <person name="Ahn C.-Y."/>
            <person name="Oh H.-M."/>
        </authorList>
    </citation>
    <scope>NUCLEOTIDE SEQUENCE [LARGE SCALE GENOMIC DNA]</scope>
    <source>
        <strain evidence="2 3">JC4</strain>
    </source>
</reference>